<dbReference type="Pfam" id="PF00339">
    <property type="entry name" value="Arrestin_N"/>
    <property type="match status" value="1"/>
</dbReference>
<reference evidence="4 5" key="1">
    <citation type="journal article" date="2014" name="Nature">
        <title>The genomic substrate for adaptive radiation in African cichlid fish.</title>
        <authorList>
            <person name="Brawand D."/>
            <person name="Wagner C.E."/>
            <person name="Li Y.I."/>
            <person name="Malinsky M."/>
            <person name="Keller I."/>
            <person name="Fan S."/>
            <person name="Simakov O."/>
            <person name="Ng A.Y."/>
            <person name="Lim Z.W."/>
            <person name="Bezault E."/>
            <person name="Turner-Maier J."/>
            <person name="Johnson J."/>
            <person name="Alcazar R."/>
            <person name="Noh H.J."/>
            <person name="Russell P."/>
            <person name="Aken B."/>
            <person name="Alfoldi J."/>
            <person name="Amemiya C."/>
            <person name="Azzouzi N."/>
            <person name="Baroiller J.F."/>
            <person name="Barloy-Hubler F."/>
            <person name="Berlin A."/>
            <person name="Bloomquist R."/>
            <person name="Carleton K.L."/>
            <person name="Conte M.A."/>
            <person name="D'Cotta H."/>
            <person name="Eshel O."/>
            <person name="Gaffney L."/>
            <person name="Galibert F."/>
            <person name="Gante H.F."/>
            <person name="Gnerre S."/>
            <person name="Greuter L."/>
            <person name="Guyon R."/>
            <person name="Haddad N.S."/>
            <person name="Haerty W."/>
            <person name="Harris R.M."/>
            <person name="Hofmann H.A."/>
            <person name="Hourlier T."/>
            <person name="Hulata G."/>
            <person name="Jaffe D.B."/>
            <person name="Lara M."/>
            <person name="Lee A.P."/>
            <person name="MacCallum I."/>
            <person name="Mwaiko S."/>
            <person name="Nikaido M."/>
            <person name="Nishihara H."/>
            <person name="Ozouf-Costaz C."/>
            <person name="Penman D.J."/>
            <person name="Przybylski D."/>
            <person name="Rakotomanga M."/>
            <person name="Renn S.C.P."/>
            <person name="Ribeiro F.J."/>
            <person name="Ron M."/>
            <person name="Salzburger W."/>
            <person name="Sanchez-Pulido L."/>
            <person name="Santos M.E."/>
            <person name="Searle S."/>
            <person name="Sharpe T."/>
            <person name="Swofford R."/>
            <person name="Tan F.J."/>
            <person name="Williams L."/>
            <person name="Young S."/>
            <person name="Yin S."/>
            <person name="Okada N."/>
            <person name="Kocher T.D."/>
            <person name="Miska E.A."/>
            <person name="Lander E.S."/>
            <person name="Venkatesh B."/>
            <person name="Fernald R.D."/>
            <person name="Meyer A."/>
            <person name="Ponting C.P."/>
            <person name="Streelman J.T."/>
            <person name="Lindblad-Toh K."/>
            <person name="Seehausen O."/>
            <person name="Di Palma F."/>
        </authorList>
    </citation>
    <scope>NUCLEOTIDE SEQUENCE</scope>
</reference>
<dbReference type="GO" id="GO:0015031">
    <property type="term" value="P:protein transport"/>
    <property type="evidence" value="ECO:0007669"/>
    <property type="project" value="TreeGrafter"/>
</dbReference>
<accession>A0A3P9CBV6</accession>
<reference evidence="4" key="3">
    <citation type="submission" date="2025-09" db="UniProtKB">
        <authorList>
            <consortium name="Ensembl"/>
        </authorList>
    </citation>
    <scope>IDENTIFICATION</scope>
</reference>
<dbReference type="InterPro" id="IPR014752">
    <property type="entry name" value="Arrestin-like_C"/>
</dbReference>
<feature type="transmembrane region" description="Helical" evidence="2">
    <location>
        <begin position="360"/>
        <end position="389"/>
    </location>
</feature>
<dbReference type="Ensembl" id="ENSMZET00005020419.1">
    <property type="protein sequence ID" value="ENSMZEP00005019785.1"/>
    <property type="gene ID" value="ENSMZEG00005014783.1"/>
</dbReference>
<dbReference type="Proteomes" id="UP000265160">
    <property type="component" value="LG12"/>
</dbReference>
<comment type="similarity">
    <text evidence="1">Belongs to the arrestin family.</text>
</comment>
<dbReference type="InterPro" id="IPR014756">
    <property type="entry name" value="Ig_E-set"/>
</dbReference>
<evidence type="ECO:0000259" key="3">
    <source>
        <dbReference type="SMART" id="SM01017"/>
    </source>
</evidence>
<dbReference type="AlphaFoldDB" id="A0A3P9CBV6"/>
<dbReference type="GO" id="GO:0005886">
    <property type="term" value="C:plasma membrane"/>
    <property type="evidence" value="ECO:0007669"/>
    <property type="project" value="TreeGrafter"/>
</dbReference>
<keyword evidence="2" id="KW-1133">Transmembrane helix</keyword>
<dbReference type="Gene3D" id="2.60.40.640">
    <property type="match status" value="2"/>
</dbReference>
<evidence type="ECO:0000313" key="4">
    <source>
        <dbReference type="Ensembl" id="ENSMZEP00005019785.1"/>
    </source>
</evidence>
<evidence type="ECO:0000256" key="2">
    <source>
        <dbReference type="SAM" id="Phobius"/>
    </source>
</evidence>
<dbReference type="GO" id="GO:0007399">
    <property type="term" value="P:nervous system development"/>
    <property type="evidence" value="ECO:0007669"/>
    <property type="project" value="UniProtKB-ARBA"/>
</dbReference>
<dbReference type="Pfam" id="PF02752">
    <property type="entry name" value="Arrestin_C"/>
    <property type="match status" value="1"/>
</dbReference>
<organism evidence="4 5">
    <name type="scientific">Maylandia zebra</name>
    <name type="common">zebra mbuna</name>
    <dbReference type="NCBI Taxonomy" id="106582"/>
    <lineage>
        <taxon>Eukaryota</taxon>
        <taxon>Metazoa</taxon>
        <taxon>Chordata</taxon>
        <taxon>Craniata</taxon>
        <taxon>Vertebrata</taxon>
        <taxon>Euteleostomi</taxon>
        <taxon>Actinopterygii</taxon>
        <taxon>Neopterygii</taxon>
        <taxon>Teleostei</taxon>
        <taxon>Neoteleostei</taxon>
        <taxon>Acanthomorphata</taxon>
        <taxon>Ovalentaria</taxon>
        <taxon>Cichlomorphae</taxon>
        <taxon>Cichliformes</taxon>
        <taxon>Cichlidae</taxon>
        <taxon>African cichlids</taxon>
        <taxon>Pseudocrenilabrinae</taxon>
        <taxon>Haplochromini</taxon>
        <taxon>Maylandia</taxon>
        <taxon>Maylandia zebra complex</taxon>
    </lineage>
</organism>
<proteinExistence type="inferred from homology"/>
<dbReference type="STRING" id="106582.ENSMZEP00005019785"/>
<dbReference type="GeneTree" id="ENSGT00940000164012"/>
<dbReference type="SUPFAM" id="SSF81296">
    <property type="entry name" value="E set domains"/>
    <property type="match status" value="2"/>
</dbReference>
<keyword evidence="2" id="KW-0812">Transmembrane</keyword>
<dbReference type="InterPro" id="IPR011022">
    <property type="entry name" value="Arrestin_C-like"/>
</dbReference>
<name>A0A3P9CBV6_9CICH</name>
<dbReference type="PANTHER" id="PTHR11188">
    <property type="entry name" value="ARRESTIN DOMAIN CONTAINING PROTEIN"/>
    <property type="match status" value="1"/>
</dbReference>
<dbReference type="InterPro" id="IPR050357">
    <property type="entry name" value="Arrestin_domain-protein"/>
</dbReference>
<dbReference type="SMART" id="SM01017">
    <property type="entry name" value="Arrestin_C"/>
    <property type="match status" value="1"/>
</dbReference>
<protein>
    <submittedName>
        <fullName evidence="4">Arrestin domain-containing protein 3</fullName>
    </submittedName>
</protein>
<reference evidence="4" key="2">
    <citation type="submission" date="2025-08" db="UniProtKB">
        <authorList>
            <consortium name="Ensembl"/>
        </authorList>
    </citation>
    <scope>IDENTIFICATION</scope>
</reference>
<evidence type="ECO:0000256" key="1">
    <source>
        <dbReference type="ARBA" id="ARBA00005298"/>
    </source>
</evidence>
<dbReference type="PANTHER" id="PTHR11188:SF135">
    <property type="entry name" value="ARRESTIN DOMAIN CONTAINING 3-LIKE-RELATED"/>
    <property type="match status" value="1"/>
</dbReference>
<evidence type="ECO:0000313" key="5">
    <source>
        <dbReference type="Proteomes" id="UP000265160"/>
    </source>
</evidence>
<feature type="domain" description="Arrestin C-terminal-like" evidence="3">
    <location>
        <begin position="189"/>
        <end position="317"/>
    </location>
</feature>
<keyword evidence="5" id="KW-1185">Reference proteome</keyword>
<dbReference type="InterPro" id="IPR011021">
    <property type="entry name" value="Arrestin-like_N"/>
</dbReference>
<sequence>MFEQTIRNFKINFIRHDGRNSFSSGDQIIGHISFDLTKETKITSITTRLKGNVNVHWTAGGGGGKQETRKRYSARLDFFDLKGVILQEDRGIHCLCPFLIVTRGTKLQLGTHVYPFTCQLPLGNFPSSFHGVHGKIAYTLTVGINRPWRMSKDFVTELKFVNHIDTNQPGLNAPLSGSNSVTPCSLWCNSSPVTLTVSVATKAFTPGETVKIFCEFSNPSSKTATPKVKLQQKQTFYTHSKRNRKMAIKTLACVSGEPVGAQVSYVRTEIMLAIPSSASLTISECSILVVDYIIEVSTCDGLRSHGCIDNPVYLSCSDSKSLQRSCNNTQNKIQIWCGWFQHSLLQNFKYIPTPVSENCVYLYAFMCLYVCLCLLYSLLHVLCVLSVVFDVHQVYAL</sequence>
<keyword evidence="2" id="KW-0472">Membrane</keyword>
<dbReference type="GO" id="GO:0005737">
    <property type="term" value="C:cytoplasm"/>
    <property type="evidence" value="ECO:0007669"/>
    <property type="project" value="TreeGrafter"/>
</dbReference>